<dbReference type="PATRIC" id="fig|455.5.peg.148"/>
<keyword evidence="2" id="KW-0645">Protease</keyword>
<dbReference type="RefSeq" id="WP_058448223.1">
    <property type="nucleotide sequence ID" value="NZ_CAAAJF010000003.1"/>
</dbReference>
<dbReference type="Gene3D" id="3.90.70.10">
    <property type="entry name" value="Cysteine proteinases"/>
    <property type="match status" value="1"/>
</dbReference>
<dbReference type="CDD" id="cd02619">
    <property type="entry name" value="Peptidase_C1"/>
    <property type="match status" value="1"/>
</dbReference>
<comment type="caution">
    <text evidence="2">The sequence shown here is derived from an EMBL/GenBank/DDBJ whole genome shotgun (WGS) entry which is preliminary data.</text>
</comment>
<dbReference type="InterPro" id="IPR038765">
    <property type="entry name" value="Papain-like_cys_pep_sf"/>
</dbReference>
<accession>A0A0W0V0W5</accession>
<dbReference type="Pfam" id="PF03051">
    <property type="entry name" value="Peptidase_C1_2"/>
    <property type="match status" value="1"/>
</dbReference>
<proteinExistence type="predicted"/>
<dbReference type="OrthoDB" id="3648721at2"/>
<dbReference type="STRING" id="455.Ljam_0143"/>
<feature type="signal peptide" evidence="1">
    <location>
        <begin position="1"/>
        <end position="21"/>
    </location>
</feature>
<dbReference type="GO" id="GO:0070005">
    <property type="term" value="F:cysteine-type aminopeptidase activity"/>
    <property type="evidence" value="ECO:0007669"/>
    <property type="project" value="InterPro"/>
</dbReference>
<evidence type="ECO:0000313" key="3">
    <source>
        <dbReference type="Proteomes" id="UP000054715"/>
    </source>
</evidence>
<organism evidence="2 3">
    <name type="scientific">Legionella jamestowniensis</name>
    <dbReference type="NCBI Taxonomy" id="455"/>
    <lineage>
        <taxon>Bacteria</taxon>
        <taxon>Pseudomonadati</taxon>
        <taxon>Pseudomonadota</taxon>
        <taxon>Gammaproteobacteria</taxon>
        <taxon>Legionellales</taxon>
        <taxon>Legionellaceae</taxon>
        <taxon>Legionella</taxon>
    </lineage>
</organism>
<name>A0A0W0V0W5_9GAMM</name>
<evidence type="ECO:0000256" key="1">
    <source>
        <dbReference type="SAM" id="SignalP"/>
    </source>
</evidence>
<dbReference type="AlphaFoldDB" id="A0A0W0V0W5"/>
<keyword evidence="2" id="KW-0378">Hydrolase</keyword>
<evidence type="ECO:0000313" key="2">
    <source>
        <dbReference type="EMBL" id="KTD13353.1"/>
    </source>
</evidence>
<feature type="chain" id="PRO_5006914404" evidence="1">
    <location>
        <begin position="22"/>
        <end position="354"/>
    </location>
</feature>
<reference evidence="2 3" key="1">
    <citation type="submission" date="2015-11" db="EMBL/GenBank/DDBJ databases">
        <title>Genomic analysis of 38 Legionella species identifies large and diverse effector repertoires.</title>
        <authorList>
            <person name="Burstein D."/>
            <person name="Amaro F."/>
            <person name="Zusman T."/>
            <person name="Lifshitz Z."/>
            <person name="Cohen O."/>
            <person name="Gilbert J.A."/>
            <person name="Pupko T."/>
            <person name="Shuman H.A."/>
            <person name="Segal G."/>
        </authorList>
    </citation>
    <scope>NUCLEOTIDE SEQUENCE [LARGE SCALE GENOMIC DNA]</scope>
    <source>
        <strain evidence="2 3">JA-26-G1-E2</strain>
    </source>
</reference>
<dbReference type="GO" id="GO:0006508">
    <property type="term" value="P:proteolysis"/>
    <property type="evidence" value="ECO:0007669"/>
    <property type="project" value="UniProtKB-KW"/>
</dbReference>
<protein>
    <submittedName>
        <fullName evidence="2">Cysteine protease</fullName>
    </submittedName>
</protein>
<dbReference type="Proteomes" id="UP000054715">
    <property type="component" value="Unassembled WGS sequence"/>
</dbReference>
<dbReference type="InterPro" id="IPR004134">
    <property type="entry name" value="Peptidase_C1B"/>
</dbReference>
<dbReference type="SUPFAM" id="SSF54001">
    <property type="entry name" value="Cysteine proteinases"/>
    <property type="match status" value="1"/>
</dbReference>
<keyword evidence="1" id="KW-0732">Signal</keyword>
<sequence length="354" mass="39403">MRLKRLTTTFVALFIISSAWAENITIIGSKEHLLKQTKPNVSLNSASDNAIAKRIQLLQVQLSEQEKIRLKNRAKEALQHTRQFSMHAVNPPSKVQLGMNKVPVLDQGIHGTCVTFAVTGALDAIMNKGDYISQVCNLQLGSYLEKHGYGLSGWDGSYAISVINQMEQYGVVNKKNQKTKGCGGLKEYPTYSSHNPNSFIEPEKYRSMSELIFGSVVNWSDVYQKNDPVKTLNDVKGALESGDRLVFAVLLPRTDLGVVGAVGKHNTWFAKDSWVLTPEIAKDVDNVEDAHEMIITGYDDNAVAVDDKGKKHKGLLTLRNSWGDSVGDYGEFYMSYDYFKLLAFDVTRFSPPSI</sequence>
<dbReference type="EMBL" id="LNYG01000001">
    <property type="protein sequence ID" value="KTD13353.1"/>
    <property type="molecule type" value="Genomic_DNA"/>
</dbReference>
<gene>
    <name evidence="2" type="ORF">Ljam_0143</name>
</gene>